<dbReference type="Gene3D" id="3.10.310.10">
    <property type="entry name" value="Diaminopimelate Epimerase, Chain A, domain 1"/>
    <property type="match status" value="2"/>
</dbReference>
<gene>
    <name evidence="2" type="ORF">ENS31_03380</name>
</gene>
<dbReference type="PANTHER" id="PTHR13774">
    <property type="entry name" value="PHENAZINE BIOSYNTHESIS PROTEIN"/>
    <property type="match status" value="1"/>
</dbReference>
<sequence>MPKHIEIFQIDAFTSEPFGGNPAAVVFDDSLIESEMQNIAAEMNLSETAFLSHSNNANFNLRWFTPKNEVNLCGHATIASLHFLYENNLIRNNSSLSFSTKSGLINAGKSEAFYWMKIPEIEFYKTEFHPSEILNALGLTASQVSKEIFVGSNKYLFIGVDNLNTLFNLEIDFIKLSKIISSQKIFSDIAVYTLETIEKNSAAHLRFFAPAEGIFEDPVTGSAAGPLLKLLIEQSLVNDFTDGKIYTVEQGDVMKRKGRVGVSYNRNNSELKIYGNAVTIIKGKLFF</sequence>
<protein>
    <submittedName>
        <fullName evidence="2">PhzF family phenazine biosynthesis protein</fullName>
    </submittedName>
</protein>
<dbReference type="PIRSF" id="PIRSF016184">
    <property type="entry name" value="PhzC_PhzF"/>
    <property type="match status" value="1"/>
</dbReference>
<evidence type="ECO:0000256" key="1">
    <source>
        <dbReference type="PIRSR" id="PIRSR016184-1"/>
    </source>
</evidence>
<proteinExistence type="predicted"/>
<feature type="active site" evidence="1">
    <location>
        <position position="47"/>
    </location>
</feature>
<dbReference type="InterPro" id="IPR003719">
    <property type="entry name" value="Phenazine_PhzF-like"/>
</dbReference>
<comment type="caution">
    <text evidence="2">The sequence shown here is derived from an EMBL/GenBank/DDBJ whole genome shotgun (WGS) entry which is preliminary data.</text>
</comment>
<dbReference type="AlphaFoldDB" id="A0A7V3E6S8"/>
<dbReference type="NCBIfam" id="TIGR00654">
    <property type="entry name" value="PhzF_family"/>
    <property type="match status" value="1"/>
</dbReference>
<dbReference type="Pfam" id="PF02567">
    <property type="entry name" value="PhzC-PhzF"/>
    <property type="match status" value="1"/>
</dbReference>
<dbReference type="GO" id="GO:0016853">
    <property type="term" value="F:isomerase activity"/>
    <property type="evidence" value="ECO:0007669"/>
    <property type="project" value="TreeGrafter"/>
</dbReference>
<dbReference type="EMBL" id="DSUJ01000008">
    <property type="protein sequence ID" value="HFI90558.1"/>
    <property type="molecule type" value="Genomic_DNA"/>
</dbReference>
<evidence type="ECO:0000313" key="2">
    <source>
        <dbReference type="EMBL" id="HFI90558.1"/>
    </source>
</evidence>
<dbReference type="SUPFAM" id="SSF54506">
    <property type="entry name" value="Diaminopimelate epimerase-like"/>
    <property type="match status" value="1"/>
</dbReference>
<reference evidence="2" key="1">
    <citation type="journal article" date="2020" name="mSystems">
        <title>Genome- and Community-Level Interaction Insights into Carbon Utilization and Element Cycling Functions of Hydrothermarchaeota in Hydrothermal Sediment.</title>
        <authorList>
            <person name="Zhou Z."/>
            <person name="Liu Y."/>
            <person name="Xu W."/>
            <person name="Pan J."/>
            <person name="Luo Z.H."/>
            <person name="Li M."/>
        </authorList>
    </citation>
    <scope>NUCLEOTIDE SEQUENCE [LARGE SCALE GENOMIC DNA]</scope>
    <source>
        <strain evidence="2">SpSt-479</strain>
    </source>
</reference>
<organism evidence="2">
    <name type="scientific">Ignavibacterium album</name>
    <dbReference type="NCBI Taxonomy" id="591197"/>
    <lineage>
        <taxon>Bacteria</taxon>
        <taxon>Pseudomonadati</taxon>
        <taxon>Ignavibacteriota</taxon>
        <taxon>Ignavibacteria</taxon>
        <taxon>Ignavibacteriales</taxon>
        <taxon>Ignavibacteriaceae</taxon>
        <taxon>Ignavibacterium</taxon>
    </lineage>
</organism>
<name>A0A7V3E6S8_9BACT</name>
<accession>A0A7V3E6S8</accession>
<dbReference type="GO" id="GO:0005737">
    <property type="term" value="C:cytoplasm"/>
    <property type="evidence" value="ECO:0007669"/>
    <property type="project" value="TreeGrafter"/>
</dbReference>